<dbReference type="eggNOG" id="COG1195">
    <property type="taxonomic scope" value="Bacteria"/>
</dbReference>
<reference evidence="12 13" key="1">
    <citation type="journal article" date="2013" name="Genome Announc.">
        <title>Draft Genome Sequence of an Alphaproteobacterium, Caenispirillum salinarum AK4(T), Isolated from a Solar Saltern.</title>
        <authorList>
            <person name="Khatri I."/>
            <person name="Singh A."/>
            <person name="Korpole S."/>
            <person name="Pinnaka A.K."/>
            <person name="Subramanian S."/>
        </authorList>
    </citation>
    <scope>NUCLEOTIDE SEQUENCE [LARGE SCALE GENOMIC DNA]</scope>
    <source>
        <strain evidence="12 13">AK4</strain>
    </source>
</reference>
<keyword evidence="6 9" id="KW-0547">Nucleotide-binding</keyword>
<dbReference type="Pfam" id="PF02463">
    <property type="entry name" value="SMC_N"/>
    <property type="match status" value="1"/>
</dbReference>
<evidence type="ECO:0000256" key="6">
    <source>
        <dbReference type="ARBA" id="ARBA00022741"/>
    </source>
</evidence>
<dbReference type="PANTHER" id="PTHR32182:SF0">
    <property type="entry name" value="DNA REPLICATION AND REPAIR PROTEIN RECF"/>
    <property type="match status" value="1"/>
</dbReference>
<comment type="similarity">
    <text evidence="2 9">Belongs to the RecF family.</text>
</comment>
<keyword evidence="9" id="KW-0227">DNA damage</keyword>
<name>K9H1I1_9PROT</name>
<proteinExistence type="inferred from homology"/>
<dbReference type="Gene3D" id="1.20.1050.90">
    <property type="entry name" value="RecF/RecN/SMC, N-terminal domain"/>
    <property type="match status" value="1"/>
</dbReference>
<dbReference type="InterPro" id="IPR001238">
    <property type="entry name" value="DNA-binding_RecF"/>
</dbReference>
<dbReference type="InterPro" id="IPR042174">
    <property type="entry name" value="RecF_2"/>
</dbReference>
<keyword evidence="8 9" id="KW-0238">DNA-binding</keyword>
<evidence type="ECO:0000313" key="13">
    <source>
        <dbReference type="Proteomes" id="UP000009881"/>
    </source>
</evidence>
<evidence type="ECO:0000256" key="1">
    <source>
        <dbReference type="ARBA" id="ARBA00004496"/>
    </source>
</evidence>
<evidence type="ECO:0000259" key="11">
    <source>
        <dbReference type="Pfam" id="PF02463"/>
    </source>
</evidence>
<dbReference type="InterPro" id="IPR003395">
    <property type="entry name" value="RecF/RecN/SMC_N"/>
</dbReference>
<keyword evidence="13" id="KW-1185">Reference proteome</keyword>
<evidence type="ECO:0000256" key="10">
    <source>
        <dbReference type="SAM" id="MobiDB-lite"/>
    </source>
</evidence>
<accession>K9H1I1</accession>
<gene>
    <name evidence="9" type="primary">recF</name>
    <name evidence="12" type="ORF">C882_3154</name>
</gene>
<dbReference type="InterPro" id="IPR018078">
    <property type="entry name" value="DNA-binding_RecF_CS"/>
</dbReference>
<protein>
    <recommendedName>
        <fullName evidence="3 9">DNA replication and repair protein RecF</fullName>
    </recommendedName>
</protein>
<evidence type="ECO:0000256" key="9">
    <source>
        <dbReference type="HAMAP-Rule" id="MF_00365"/>
    </source>
</evidence>
<dbReference type="GO" id="GO:0003697">
    <property type="term" value="F:single-stranded DNA binding"/>
    <property type="evidence" value="ECO:0007669"/>
    <property type="project" value="UniProtKB-UniRule"/>
</dbReference>
<keyword evidence="9" id="KW-0234">DNA repair</keyword>
<dbReference type="Proteomes" id="UP000009881">
    <property type="component" value="Unassembled WGS sequence"/>
</dbReference>
<dbReference type="PATRIC" id="fig|1238182.3.peg.902"/>
<evidence type="ECO:0000256" key="4">
    <source>
        <dbReference type="ARBA" id="ARBA00022490"/>
    </source>
</evidence>
<dbReference type="PROSITE" id="PS00617">
    <property type="entry name" value="RECF_1"/>
    <property type="match status" value="1"/>
</dbReference>
<sequence>MRDDPRLFLAPGDAPGSGGGPSASPVDRERIGVTRLTLTDFRSYARMRMEADLRPVVLTGPNGAGKTNLLEALSFLAPGRGLRRAKLSEITREGAAGGPLGAWAVAARVHGPLGEVTIGTGREAGESDRRTVHIDGEAARSQAQLGEFVTALWLTPDMDRLFQEGATARRRFLDRMVYGLDPDHAGRLNAYETAMRNRNRLMREGRMDRAWLDGLEEAMAGHGVAVAAARRDLMQRLGAALAAAEGPFPRAEAALDGVVESWLDAMPALEAEDRLRALLAGNRRRDAEAGVTTEGPHRTDLKVRHAGKNVAAERCSTGEQKAVLISLVLAQASVQADLRGMAPMLLLDEVAAHLDDARRRALFDRLAALGAQSWLTGTDHALFAGFGERAQHFTVRDGAAVPAPLH</sequence>
<comment type="function">
    <text evidence="9">The RecF protein is involved in DNA metabolism; it is required for DNA replication and normal SOS inducibility. RecF binds preferentially to single-stranded, linear DNA. It also seems to bind ATP.</text>
</comment>
<feature type="domain" description="RecF/RecN/SMC N-terminal" evidence="11">
    <location>
        <begin position="33"/>
        <end position="374"/>
    </location>
</feature>
<keyword evidence="4 9" id="KW-0963">Cytoplasm</keyword>
<dbReference type="SUPFAM" id="SSF52540">
    <property type="entry name" value="P-loop containing nucleoside triphosphate hydrolases"/>
    <property type="match status" value="1"/>
</dbReference>
<evidence type="ECO:0000256" key="5">
    <source>
        <dbReference type="ARBA" id="ARBA00022705"/>
    </source>
</evidence>
<dbReference type="PANTHER" id="PTHR32182">
    <property type="entry name" value="DNA REPLICATION AND REPAIR PROTEIN RECF"/>
    <property type="match status" value="1"/>
</dbReference>
<feature type="region of interest" description="Disordered" evidence="10">
    <location>
        <begin position="1"/>
        <end position="27"/>
    </location>
</feature>
<dbReference type="GO" id="GO:0009432">
    <property type="term" value="P:SOS response"/>
    <property type="evidence" value="ECO:0007669"/>
    <property type="project" value="UniProtKB-UniRule"/>
</dbReference>
<keyword evidence="5 9" id="KW-0235">DNA replication</keyword>
<dbReference type="InterPro" id="IPR027417">
    <property type="entry name" value="P-loop_NTPase"/>
</dbReference>
<dbReference type="GO" id="GO:0006302">
    <property type="term" value="P:double-strand break repair"/>
    <property type="evidence" value="ECO:0007669"/>
    <property type="project" value="TreeGrafter"/>
</dbReference>
<dbReference type="AlphaFoldDB" id="K9H1I1"/>
<evidence type="ECO:0000256" key="7">
    <source>
        <dbReference type="ARBA" id="ARBA00022840"/>
    </source>
</evidence>
<evidence type="ECO:0000256" key="8">
    <source>
        <dbReference type="ARBA" id="ARBA00023125"/>
    </source>
</evidence>
<keyword evidence="9" id="KW-0742">SOS response</keyword>
<dbReference type="GO" id="GO:0005737">
    <property type="term" value="C:cytoplasm"/>
    <property type="evidence" value="ECO:0007669"/>
    <property type="project" value="UniProtKB-SubCell"/>
</dbReference>
<feature type="binding site" evidence="9">
    <location>
        <begin position="60"/>
        <end position="67"/>
    </location>
    <ligand>
        <name>ATP</name>
        <dbReference type="ChEBI" id="CHEBI:30616"/>
    </ligand>
</feature>
<dbReference type="NCBIfam" id="TIGR00611">
    <property type="entry name" value="recf"/>
    <property type="match status" value="1"/>
</dbReference>
<comment type="caution">
    <text evidence="12">The sequence shown here is derived from an EMBL/GenBank/DDBJ whole genome shotgun (WGS) entry which is preliminary data.</text>
</comment>
<keyword evidence="7 9" id="KW-0067">ATP-binding</keyword>
<dbReference type="STRING" id="1238182.C882_3154"/>
<dbReference type="GO" id="GO:0005524">
    <property type="term" value="F:ATP binding"/>
    <property type="evidence" value="ECO:0007669"/>
    <property type="project" value="UniProtKB-UniRule"/>
</dbReference>
<dbReference type="GO" id="GO:0000731">
    <property type="term" value="P:DNA synthesis involved in DNA repair"/>
    <property type="evidence" value="ECO:0007669"/>
    <property type="project" value="TreeGrafter"/>
</dbReference>
<dbReference type="EMBL" id="ANHY01000004">
    <property type="protein sequence ID" value="EKV32090.1"/>
    <property type="molecule type" value="Genomic_DNA"/>
</dbReference>
<dbReference type="GO" id="GO:0006260">
    <property type="term" value="P:DNA replication"/>
    <property type="evidence" value="ECO:0007669"/>
    <property type="project" value="UniProtKB-UniRule"/>
</dbReference>
<evidence type="ECO:0000256" key="3">
    <source>
        <dbReference type="ARBA" id="ARBA00020170"/>
    </source>
</evidence>
<dbReference type="Gene3D" id="3.40.50.300">
    <property type="entry name" value="P-loop containing nucleotide triphosphate hydrolases"/>
    <property type="match status" value="1"/>
</dbReference>
<organism evidence="12 13">
    <name type="scientific">Caenispirillum salinarum AK4</name>
    <dbReference type="NCBI Taxonomy" id="1238182"/>
    <lineage>
        <taxon>Bacteria</taxon>
        <taxon>Pseudomonadati</taxon>
        <taxon>Pseudomonadota</taxon>
        <taxon>Alphaproteobacteria</taxon>
        <taxon>Rhodospirillales</taxon>
        <taxon>Novispirillaceae</taxon>
        <taxon>Caenispirillum</taxon>
    </lineage>
</organism>
<evidence type="ECO:0000313" key="12">
    <source>
        <dbReference type="EMBL" id="EKV32090.1"/>
    </source>
</evidence>
<dbReference type="HAMAP" id="MF_00365">
    <property type="entry name" value="RecF"/>
    <property type="match status" value="1"/>
</dbReference>
<evidence type="ECO:0000256" key="2">
    <source>
        <dbReference type="ARBA" id="ARBA00008016"/>
    </source>
</evidence>
<comment type="subcellular location">
    <subcellularLocation>
        <location evidence="1 9">Cytoplasm</location>
    </subcellularLocation>
</comment>